<evidence type="ECO:0000313" key="3">
    <source>
        <dbReference type="EMBL" id="MFD0925922.1"/>
    </source>
</evidence>
<dbReference type="EMBL" id="JBHTIL010000001">
    <property type="protein sequence ID" value="MFD0925922.1"/>
    <property type="molecule type" value="Genomic_DNA"/>
</dbReference>
<dbReference type="Pfam" id="PF03167">
    <property type="entry name" value="UDG"/>
    <property type="match status" value="1"/>
</dbReference>
<dbReference type="SUPFAM" id="SSF52141">
    <property type="entry name" value="Uracil-DNA glycosylase-like"/>
    <property type="match status" value="1"/>
</dbReference>
<dbReference type="InterPro" id="IPR036895">
    <property type="entry name" value="Uracil-DNA_glycosylase-like_sf"/>
</dbReference>
<feature type="domain" description="Uracil-DNA glycosylase-like" evidence="2">
    <location>
        <begin position="41"/>
        <end position="181"/>
    </location>
</feature>
<name>A0ABW3G5I2_9NOCA</name>
<gene>
    <name evidence="3" type="ORF">ACFQ04_09255</name>
</gene>
<dbReference type="Proteomes" id="UP001597068">
    <property type="component" value="Unassembled WGS sequence"/>
</dbReference>
<proteinExistence type="predicted"/>
<feature type="region of interest" description="Disordered" evidence="1">
    <location>
        <begin position="196"/>
        <end position="216"/>
    </location>
</feature>
<sequence>MVDAVNGDKLSRIRDPHVAPLNELVATWRRDHAMVPWFDPDDGGVRARLLILMESPAPRTMRAGGSGFCSGDNPDPSNRLLSSLRGTHGPPRSDCLKWNIVPWAVLDDAGGARSPSALELAEGGAMLHDVLSRATDVEVVLTLGRPALAGYMGYLTAEPGRRLLPVVAAPHPSQRNARGRDDAVRRIETAFTAVSTHLRAHSRQTASSHRDDRNRP</sequence>
<accession>A0ABW3G5I2</accession>
<evidence type="ECO:0000259" key="2">
    <source>
        <dbReference type="Pfam" id="PF03167"/>
    </source>
</evidence>
<dbReference type="InterPro" id="IPR005122">
    <property type="entry name" value="Uracil-DNA_glycosylase-like"/>
</dbReference>
<dbReference type="Gene3D" id="3.40.470.10">
    <property type="entry name" value="Uracil-DNA glycosylase-like domain"/>
    <property type="match status" value="1"/>
</dbReference>
<evidence type="ECO:0000313" key="4">
    <source>
        <dbReference type="Proteomes" id="UP001597068"/>
    </source>
</evidence>
<protein>
    <submittedName>
        <fullName evidence="3">Uracil-DNA glycosylase</fullName>
    </submittedName>
</protein>
<comment type="caution">
    <text evidence="3">The sequence shown here is derived from an EMBL/GenBank/DDBJ whole genome shotgun (WGS) entry which is preliminary data.</text>
</comment>
<keyword evidence="4" id="KW-1185">Reference proteome</keyword>
<reference evidence="4" key="1">
    <citation type="journal article" date="2019" name="Int. J. Syst. Evol. Microbiol.">
        <title>The Global Catalogue of Microorganisms (GCM) 10K type strain sequencing project: providing services to taxonomists for standard genome sequencing and annotation.</title>
        <authorList>
            <consortium name="The Broad Institute Genomics Platform"/>
            <consortium name="The Broad Institute Genome Sequencing Center for Infectious Disease"/>
            <person name="Wu L."/>
            <person name="Ma J."/>
        </authorList>
    </citation>
    <scope>NUCLEOTIDE SEQUENCE [LARGE SCALE GENOMIC DNA]</scope>
    <source>
        <strain evidence="4">CCUG 50873</strain>
    </source>
</reference>
<dbReference type="CDD" id="cd10035">
    <property type="entry name" value="UDG_like"/>
    <property type="match status" value="1"/>
</dbReference>
<evidence type="ECO:0000256" key="1">
    <source>
        <dbReference type="SAM" id="MobiDB-lite"/>
    </source>
</evidence>
<organism evidence="3 4">
    <name type="scientific">Williamsia deligens</name>
    <dbReference type="NCBI Taxonomy" id="321325"/>
    <lineage>
        <taxon>Bacteria</taxon>
        <taxon>Bacillati</taxon>
        <taxon>Actinomycetota</taxon>
        <taxon>Actinomycetes</taxon>
        <taxon>Mycobacteriales</taxon>
        <taxon>Nocardiaceae</taxon>
        <taxon>Williamsia</taxon>
    </lineage>
</organism>
<dbReference type="RefSeq" id="WP_253646164.1">
    <property type="nucleotide sequence ID" value="NZ_BAAAMO010000002.1"/>
</dbReference>